<protein>
    <submittedName>
        <fullName evidence="1">Uncharacterized protein</fullName>
    </submittedName>
</protein>
<evidence type="ECO:0000313" key="2">
    <source>
        <dbReference type="Proteomes" id="UP001187192"/>
    </source>
</evidence>
<accession>A0AA87ZGZ3</accession>
<sequence length="82" mass="8859">MILSPFVTILRGQCPSDPGPYRAGRIATDAEFGEVDGPRIMPSILPTLNMNPIIIVDDDGEVIEMTSMPSNFKRPKTLGGSL</sequence>
<dbReference type="AlphaFoldDB" id="A0AA87ZGZ3"/>
<keyword evidence="2" id="KW-1185">Reference proteome</keyword>
<dbReference type="Proteomes" id="UP001187192">
    <property type="component" value="Unassembled WGS sequence"/>
</dbReference>
<name>A0AA87ZGZ3_FICCA</name>
<gene>
    <name evidence="1" type="ORF">TIFTF001_044751</name>
</gene>
<evidence type="ECO:0000313" key="1">
    <source>
        <dbReference type="EMBL" id="GMN33019.1"/>
    </source>
</evidence>
<proteinExistence type="predicted"/>
<dbReference type="EMBL" id="BTGU01003487">
    <property type="protein sequence ID" value="GMN33019.1"/>
    <property type="molecule type" value="Genomic_DNA"/>
</dbReference>
<reference evidence="1" key="1">
    <citation type="submission" date="2023-07" db="EMBL/GenBank/DDBJ databases">
        <title>draft genome sequence of fig (Ficus carica).</title>
        <authorList>
            <person name="Takahashi T."/>
            <person name="Nishimura K."/>
        </authorList>
    </citation>
    <scope>NUCLEOTIDE SEQUENCE</scope>
</reference>
<comment type="caution">
    <text evidence="1">The sequence shown here is derived from an EMBL/GenBank/DDBJ whole genome shotgun (WGS) entry which is preliminary data.</text>
</comment>
<organism evidence="1 2">
    <name type="scientific">Ficus carica</name>
    <name type="common">Common fig</name>
    <dbReference type="NCBI Taxonomy" id="3494"/>
    <lineage>
        <taxon>Eukaryota</taxon>
        <taxon>Viridiplantae</taxon>
        <taxon>Streptophyta</taxon>
        <taxon>Embryophyta</taxon>
        <taxon>Tracheophyta</taxon>
        <taxon>Spermatophyta</taxon>
        <taxon>Magnoliopsida</taxon>
        <taxon>eudicotyledons</taxon>
        <taxon>Gunneridae</taxon>
        <taxon>Pentapetalae</taxon>
        <taxon>rosids</taxon>
        <taxon>fabids</taxon>
        <taxon>Rosales</taxon>
        <taxon>Moraceae</taxon>
        <taxon>Ficeae</taxon>
        <taxon>Ficus</taxon>
    </lineage>
</organism>